<dbReference type="HOGENOM" id="CLU_325930_0_0_0"/>
<keyword evidence="3" id="KW-1185">Reference proteome</keyword>
<reference evidence="2 3" key="1">
    <citation type="submission" date="2007-08" db="EMBL/GenBank/DDBJ databases">
        <title>Complete sequence of Roseiflexus castenholzii DSM 13941.</title>
        <authorList>
            <consortium name="US DOE Joint Genome Institute"/>
            <person name="Copeland A."/>
            <person name="Lucas S."/>
            <person name="Lapidus A."/>
            <person name="Barry K."/>
            <person name="Glavina del Rio T."/>
            <person name="Dalin E."/>
            <person name="Tice H."/>
            <person name="Pitluck S."/>
            <person name="Thompson L.S."/>
            <person name="Brettin T."/>
            <person name="Bruce D."/>
            <person name="Detter J.C."/>
            <person name="Han C."/>
            <person name="Tapia R."/>
            <person name="Schmutz J."/>
            <person name="Larimer F."/>
            <person name="Land M."/>
            <person name="Hauser L."/>
            <person name="Kyrpides N."/>
            <person name="Mikhailova N."/>
            <person name="Bryant D.A."/>
            <person name="Hanada S."/>
            <person name="Tsukatani Y."/>
            <person name="Richardson P."/>
        </authorList>
    </citation>
    <scope>NUCLEOTIDE SEQUENCE [LARGE SCALE GENOMIC DNA]</scope>
    <source>
        <strain evidence="3">DSM 13941 / HLO8</strain>
    </source>
</reference>
<evidence type="ECO:0000313" key="3">
    <source>
        <dbReference type="Proteomes" id="UP000000263"/>
    </source>
</evidence>
<dbReference type="AlphaFoldDB" id="A7NGN6"/>
<dbReference type="EMBL" id="CP000804">
    <property type="protein sequence ID" value="ABU56629.1"/>
    <property type="molecule type" value="Genomic_DNA"/>
</dbReference>
<feature type="chain" id="PRO_5002711458" evidence="1">
    <location>
        <begin position="27"/>
        <end position="884"/>
    </location>
</feature>
<proteinExistence type="predicted"/>
<protein>
    <submittedName>
        <fullName evidence="2">Uncharacterized protein</fullName>
    </submittedName>
</protein>
<feature type="signal peptide" evidence="1">
    <location>
        <begin position="1"/>
        <end position="26"/>
    </location>
</feature>
<keyword evidence="1" id="KW-0732">Signal</keyword>
<gene>
    <name evidence="2" type="ordered locus">Rcas_0499</name>
</gene>
<sequence>MRMLFPKTRARCALGLSLALSLLSFCGSGSPLPLEPTASPGSAPPATIEHTAADPTAVPTALAPIAAAPTTDSAGQVTLQTRDGLTLVFDRQIGRFVRMDVQGQTFSLPTGNDLAIHLFDPRGNPLLNPQSATTSRVEQIDNILMITRENRTMGVQAIEKWIEYANHIDLEVTLVNTDYELQSRAIEACLSIPIDMTERYWYHHFDERERIIRRNEPYKTVLQKLVDIGSFGDSSFHLKTDIDINLNGLNLISDDRSGLALSINPERPAAYYVRYDTQRRSYDACFHLGVYNEHIRFKNTVSFALSLFVPDEPAWGLRSAYAKYIAIYPQAYAGRLPRKTTMVVLEEYRYDAFPDPRDYRIGAIWGRYKAQNRRFGVDDLVYIWPHGYYDRGMRLRVSPSSTGSVQTWEADIAACFALYEDIERGRQPFAETCTGSYPFATCTRQRSNGQMYGPVLEREQGSGWRRAEAYQMTVSNGPNFLIGTFRLPAPFEASLLQDADGRWLNSISFASLITEVPWEPGFRRCIFDGLNPDPGIDVALSNEPRTTPAPTIVRNFGELNLEIVKRANGLYGPAYLDTHPDEGINLYHGVAVDTVGVYLRPDFNPRALRTASLPLSYDRATGRVVALEHLTTLAFLRALRASLPADAPIATSGAPISGILYQDADYVLEEFVKIERNGRLIDELYDETLENKIRLINRIRMGAYQRPITFSVRFERASGERAFLDQINRYLPLYTAKGVYINIDRYGANPERYFWSEPPARSVVQAYQRHLHMVHALNVAGWQPIPYATASRGVLVERFGRDYVTVYNPAETTTTTVVTVNWRAIGFDAAPRRVVDAETDADLPFDVSGDYLTIDSLSVGGLAARILRIDPPRWTVLLPMVIAL</sequence>
<dbReference type="OrthoDB" id="8353433at2"/>
<evidence type="ECO:0000313" key="2">
    <source>
        <dbReference type="EMBL" id="ABU56629.1"/>
    </source>
</evidence>
<accession>A7NGN6</accession>
<name>A7NGN6_ROSCS</name>
<evidence type="ECO:0000256" key="1">
    <source>
        <dbReference type="SAM" id="SignalP"/>
    </source>
</evidence>
<dbReference type="STRING" id="383372.Rcas_0499"/>
<dbReference type="KEGG" id="rca:Rcas_0499"/>
<dbReference type="Proteomes" id="UP000000263">
    <property type="component" value="Chromosome"/>
</dbReference>
<organism evidence="2 3">
    <name type="scientific">Roseiflexus castenholzii (strain DSM 13941 / HLO8)</name>
    <dbReference type="NCBI Taxonomy" id="383372"/>
    <lineage>
        <taxon>Bacteria</taxon>
        <taxon>Bacillati</taxon>
        <taxon>Chloroflexota</taxon>
        <taxon>Chloroflexia</taxon>
        <taxon>Chloroflexales</taxon>
        <taxon>Roseiflexineae</taxon>
        <taxon>Roseiflexaceae</taxon>
        <taxon>Roseiflexus</taxon>
    </lineage>
</organism>